<dbReference type="EMBL" id="WSFO01000029">
    <property type="protein sequence ID" value="KAE9624493.1"/>
    <property type="molecule type" value="Genomic_DNA"/>
</dbReference>
<dbReference type="CDD" id="cd19958">
    <property type="entry name" value="pyocin_knob"/>
    <property type="match status" value="2"/>
</dbReference>
<dbReference type="Proteomes" id="UP000441586">
    <property type="component" value="Unassembled WGS sequence"/>
</dbReference>
<dbReference type="RefSeq" id="WP_158981852.1">
    <property type="nucleotide sequence ID" value="NZ_WSFO01000029.1"/>
</dbReference>
<evidence type="ECO:0008006" key="5">
    <source>
        <dbReference type="Google" id="ProtNLM"/>
    </source>
</evidence>
<sequence length="532" mass="56922">MAQFFTVLTQTGQAKMANAIALGTMIEITQLAVGDGGGSLPQPDSSRETLINEVRRAPINRVEVDADNPNWLVVEQILPPDVGGWTIREVGIFDTDGDLIGYGNYPETYKPTLDEGSGRTQTIRMVLEVSHTSAVTLRVDPSVVLATREYVDSEIDKHEQSRNHPAATETSQGMLEIANDEEALAGTDDARAMTPVKVHAAFNQYGIGKPADLEVIDLNTLSTPGIYAAAFGSQNSPYPQGAVNVIVSGYAEDRVKQVALPIVSDGKDHVYFRQKYGSVWSGWKEILTEDSFASDEDSVSGSSGMLALTPRGARLAFEQFGLGRGWFEGTANLDALVNQGFYFINGDTEGLPLPVSGSLTVTGQNSRPGQIFMPSEEGRVFTRSRYEDGGGNFWTDWRELTIEGNVASASEAQSFSGLDKILTPGRLADALKGGNQSLGTTGFQVLPGGLILQWGAVSVSQSPDSVNAQSVTASLPVSFPNDGIAGFAQVSDVGSLYDDFANGRRPSRNSISIQYNVANASGTTLTYFAIGY</sequence>
<dbReference type="InterPro" id="IPR054075">
    <property type="entry name" value="Gp53-like_C"/>
</dbReference>
<reference evidence="3 4" key="1">
    <citation type="submission" date="2019-12" db="EMBL/GenBank/DDBJ databases">
        <authorList>
            <person name="Zhang Y.-J."/>
        </authorList>
    </citation>
    <scope>NUCLEOTIDE SEQUENCE [LARGE SCALE GENOMIC DNA]</scope>
    <source>
        <strain evidence="3 4">H18S-6</strain>
    </source>
</reference>
<dbReference type="PANTHER" id="PTHR35191">
    <property type="entry name" value="PROPHAGE SIDE TAIL FIBER PROTEIN HOMOLOG STFQ-RELATED"/>
    <property type="match status" value="1"/>
</dbReference>
<protein>
    <recommendedName>
        <fullName evidence="5">Phage tail-collar fibre protein</fullName>
    </recommendedName>
</protein>
<comment type="caution">
    <text evidence="3">The sequence shown here is derived from an EMBL/GenBank/DDBJ whole genome shotgun (WGS) entry which is preliminary data.</text>
</comment>
<accession>A0A6A4RC06</accession>
<dbReference type="AlphaFoldDB" id="A0A6A4RC06"/>
<organism evidence="3 4">
    <name type="scientific">Parasedimentitalea maritima</name>
    <dbReference type="NCBI Taxonomy" id="2578117"/>
    <lineage>
        <taxon>Bacteria</taxon>
        <taxon>Pseudomonadati</taxon>
        <taxon>Pseudomonadota</taxon>
        <taxon>Alphaproteobacteria</taxon>
        <taxon>Rhodobacterales</taxon>
        <taxon>Paracoccaceae</taxon>
        <taxon>Parasedimentitalea</taxon>
    </lineage>
</organism>
<name>A0A6A4RC06_9RHOB</name>
<dbReference type="Gene3D" id="2.60.40.3940">
    <property type="match status" value="1"/>
</dbReference>
<gene>
    <name evidence="3" type="ORF">GP644_23355</name>
</gene>
<dbReference type="InterPro" id="IPR022225">
    <property type="entry name" value="Phage_tail_fibre_N"/>
</dbReference>
<proteinExistence type="predicted"/>
<dbReference type="InterPro" id="IPR051934">
    <property type="entry name" value="Phage_Tail_Fiber_Structural"/>
</dbReference>
<evidence type="ECO:0000313" key="3">
    <source>
        <dbReference type="EMBL" id="KAE9624493.1"/>
    </source>
</evidence>
<dbReference type="PANTHER" id="PTHR35191:SF1">
    <property type="entry name" value="PROPHAGE SIDE TAIL FIBER PROTEIN HOMOLOG STFQ-RELATED"/>
    <property type="match status" value="1"/>
</dbReference>
<evidence type="ECO:0000313" key="4">
    <source>
        <dbReference type="Proteomes" id="UP000441586"/>
    </source>
</evidence>
<dbReference type="Pfam" id="PF12571">
    <property type="entry name" value="Phage_tail_fib"/>
    <property type="match status" value="1"/>
</dbReference>
<feature type="domain" description="Phage tail fibre protein N-terminal" evidence="1">
    <location>
        <begin position="1"/>
        <end position="148"/>
    </location>
</feature>
<dbReference type="Pfam" id="PF21882">
    <property type="entry name" value="Gp53-like_C"/>
    <property type="match status" value="1"/>
</dbReference>
<evidence type="ECO:0000259" key="2">
    <source>
        <dbReference type="Pfam" id="PF21882"/>
    </source>
</evidence>
<evidence type="ECO:0000259" key="1">
    <source>
        <dbReference type="Pfam" id="PF12571"/>
    </source>
</evidence>
<feature type="domain" description="Putative tail fiber protein gp53-like C-terminal" evidence="2">
    <location>
        <begin position="446"/>
        <end position="532"/>
    </location>
</feature>